<dbReference type="EMBL" id="MCBR01013996">
    <property type="protein sequence ID" value="RKF63332.1"/>
    <property type="molecule type" value="Genomic_DNA"/>
</dbReference>
<evidence type="ECO:0000313" key="3">
    <source>
        <dbReference type="Proteomes" id="UP000285405"/>
    </source>
</evidence>
<sequence length="148" mass="16387">MHENQGILNKLLSLADDEGYINFPNQVEKYEDFSGHNNDLNSLPSPSPTTPPEITSTDYLTNNELAIVPKDSKRALRAKAISSTCLDTANIIEGKRNRKIKLLQFLASQNPYKSYHVAFAASKGMVEPIGLHSSKLPKPPVQASWLHS</sequence>
<evidence type="ECO:0000313" key="2">
    <source>
        <dbReference type="EMBL" id="RKF63332.1"/>
    </source>
</evidence>
<feature type="region of interest" description="Disordered" evidence="1">
    <location>
        <begin position="33"/>
        <end position="57"/>
    </location>
</feature>
<comment type="caution">
    <text evidence="2">The sequence shown here is derived from an EMBL/GenBank/DDBJ whole genome shotgun (WGS) entry which is preliminary data.</text>
</comment>
<proteinExistence type="predicted"/>
<name>A0A420I0X7_9PEZI</name>
<reference evidence="2 3" key="1">
    <citation type="journal article" date="2018" name="BMC Genomics">
        <title>Comparative genome analyses reveal sequence features reflecting distinct modes of host-adaptation between dicot and monocot powdery mildew.</title>
        <authorList>
            <person name="Wu Y."/>
            <person name="Ma X."/>
            <person name="Pan Z."/>
            <person name="Kale S.D."/>
            <person name="Song Y."/>
            <person name="King H."/>
            <person name="Zhang Q."/>
            <person name="Presley C."/>
            <person name="Deng X."/>
            <person name="Wei C.I."/>
            <person name="Xiao S."/>
        </authorList>
    </citation>
    <scope>NUCLEOTIDE SEQUENCE [LARGE SCALE GENOMIC DNA]</scope>
    <source>
        <strain evidence="2">UCSC1</strain>
    </source>
</reference>
<dbReference type="AlphaFoldDB" id="A0A420I0X7"/>
<organism evidence="2 3">
    <name type="scientific">Golovinomyces cichoracearum</name>
    <dbReference type="NCBI Taxonomy" id="62708"/>
    <lineage>
        <taxon>Eukaryota</taxon>
        <taxon>Fungi</taxon>
        <taxon>Dikarya</taxon>
        <taxon>Ascomycota</taxon>
        <taxon>Pezizomycotina</taxon>
        <taxon>Leotiomycetes</taxon>
        <taxon>Erysiphales</taxon>
        <taxon>Erysiphaceae</taxon>
        <taxon>Golovinomyces</taxon>
    </lineage>
</organism>
<protein>
    <submittedName>
        <fullName evidence="2">Uncharacterized protein</fullName>
    </submittedName>
</protein>
<dbReference type="OrthoDB" id="10619144at2759"/>
<dbReference type="Proteomes" id="UP000285405">
    <property type="component" value="Unassembled WGS sequence"/>
</dbReference>
<gene>
    <name evidence="2" type="ORF">GcC1_139023</name>
</gene>
<accession>A0A420I0X7</accession>
<evidence type="ECO:0000256" key="1">
    <source>
        <dbReference type="SAM" id="MobiDB-lite"/>
    </source>
</evidence>